<dbReference type="Proteomes" id="UP001190464">
    <property type="component" value="Chromosome"/>
</dbReference>
<keyword evidence="2" id="KW-0969">Cilium</keyword>
<feature type="compositionally biased region" description="Basic and acidic residues" evidence="1">
    <location>
        <begin position="128"/>
        <end position="144"/>
    </location>
</feature>
<sequence length="144" mass="14984">MTAVTKRDAVLAAVGLAEDINAGKIAPDELGRAAAEECRELFGVVVGPDDPLWPLHVDIARQVLALNGVPAGELAEWASVARLRAERVAAALEPPPPSADPGGSGSPDSELHGPEIGPNHLAAQDNADPDRHSDKSGDNRDRPK</sequence>
<dbReference type="RefSeq" id="WP_308486851.1">
    <property type="nucleotide sequence ID" value="NZ_OY726398.1"/>
</dbReference>
<proteinExistence type="predicted"/>
<reference evidence="2 3" key="1">
    <citation type="submission" date="2023-08" db="EMBL/GenBank/DDBJ databases">
        <authorList>
            <person name="Folkvardsen B D."/>
            <person name="Norman A."/>
        </authorList>
    </citation>
    <scope>NUCLEOTIDE SEQUENCE [LARGE SCALE GENOMIC DNA]</scope>
    <source>
        <strain evidence="2 3">Mu0102</strain>
    </source>
</reference>
<keyword evidence="2" id="KW-0282">Flagellum</keyword>
<protein>
    <submittedName>
        <fullName evidence="2">Flagellar hook-length control protein</fullName>
    </submittedName>
</protein>
<keyword evidence="2" id="KW-0966">Cell projection</keyword>
<accession>A0ABN9NCN7</accession>
<dbReference type="EMBL" id="OY726398">
    <property type="protein sequence ID" value="CAJ1504214.1"/>
    <property type="molecule type" value="Genomic_DNA"/>
</dbReference>
<evidence type="ECO:0000313" key="2">
    <source>
        <dbReference type="EMBL" id="CAJ1504214.1"/>
    </source>
</evidence>
<keyword evidence="3" id="KW-1185">Reference proteome</keyword>
<feature type="region of interest" description="Disordered" evidence="1">
    <location>
        <begin position="89"/>
        <end position="144"/>
    </location>
</feature>
<evidence type="ECO:0000313" key="3">
    <source>
        <dbReference type="Proteomes" id="UP001190464"/>
    </source>
</evidence>
<name>A0ABN9NCN7_9MYCO</name>
<evidence type="ECO:0000256" key="1">
    <source>
        <dbReference type="SAM" id="MobiDB-lite"/>
    </source>
</evidence>
<organism evidence="2 3">
    <name type="scientific">[Mycobacterium] holstebronense</name>
    <dbReference type="NCBI Taxonomy" id="3064288"/>
    <lineage>
        <taxon>Bacteria</taxon>
        <taxon>Bacillati</taxon>
        <taxon>Actinomycetota</taxon>
        <taxon>Actinomycetes</taxon>
        <taxon>Mycobacteriales</taxon>
        <taxon>Mycobacteriaceae</taxon>
        <taxon>Mycolicibacterium</taxon>
    </lineage>
</organism>
<gene>
    <name evidence="2" type="ORF">MU0102_002188</name>
</gene>